<feature type="region of interest" description="Disordered" evidence="1">
    <location>
        <begin position="124"/>
        <end position="147"/>
    </location>
</feature>
<keyword evidence="4" id="KW-1185">Reference proteome</keyword>
<proteinExistence type="predicted"/>
<feature type="region of interest" description="Disordered" evidence="1">
    <location>
        <begin position="376"/>
        <end position="397"/>
    </location>
</feature>
<dbReference type="Proteomes" id="UP000024837">
    <property type="component" value="Unassembled WGS sequence"/>
</dbReference>
<dbReference type="AlphaFoldDB" id="W7HTK4"/>
<gene>
    <name evidence="3" type="ORF">DRE_03974</name>
</gene>
<dbReference type="HOGENOM" id="CLU_694494_0_0_1"/>
<evidence type="ECO:0000313" key="4">
    <source>
        <dbReference type="Proteomes" id="UP000024837"/>
    </source>
</evidence>
<dbReference type="EMBL" id="KI966415">
    <property type="protein sequence ID" value="EWC46729.1"/>
    <property type="molecule type" value="Genomic_DNA"/>
</dbReference>
<feature type="chain" id="PRO_5004895655" evidence="2">
    <location>
        <begin position="18"/>
        <end position="397"/>
    </location>
</feature>
<organism evidence="3 4">
    <name type="scientific">Drechslerella stenobrocha 248</name>
    <dbReference type="NCBI Taxonomy" id="1043628"/>
    <lineage>
        <taxon>Eukaryota</taxon>
        <taxon>Fungi</taxon>
        <taxon>Dikarya</taxon>
        <taxon>Ascomycota</taxon>
        <taxon>Pezizomycotina</taxon>
        <taxon>Orbiliomycetes</taxon>
        <taxon>Orbiliales</taxon>
        <taxon>Orbiliaceae</taxon>
        <taxon>Drechslerella</taxon>
    </lineage>
</organism>
<evidence type="ECO:0000256" key="1">
    <source>
        <dbReference type="SAM" id="MobiDB-lite"/>
    </source>
</evidence>
<reference evidence="3 4" key="1">
    <citation type="submission" date="2013-05" db="EMBL/GenBank/DDBJ databases">
        <title>Drechslerella stenobrocha genome reveals carnivorous origination and mechanical trapping mechanism of predatory fungi.</title>
        <authorList>
            <person name="Liu X."/>
            <person name="Zhang W."/>
            <person name="Liu K."/>
        </authorList>
    </citation>
    <scope>NUCLEOTIDE SEQUENCE [LARGE SCALE GENOMIC DNA]</scope>
    <source>
        <strain evidence="3 4">248</strain>
    </source>
</reference>
<feature type="region of interest" description="Disordered" evidence="1">
    <location>
        <begin position="210"/>
        <end position="240"/>
    </location>
</feature>
<feature type="region of interest" description="Disordered" evidence="1">
    <location>
        <begin position="51"/>
        <end position="84"/>
    </location>
</feature>
<name>W7HTK4_9PEZI</name>
<feature type="compositionally biased region" description="Basic and acidic residues" evidence="1">
    <location>
        <begin position="382"/>
        <end position="397"/>
    </location>
</feature>
<keyword evidence="2" id="KW-0732">Signal</keyword>
<feature type="signal peptide" evidence="2">
    <location>
        <begin position="1"/>
        <end position="17"/>
    </location>
</feature>
<protein>
    <submittedName>
        <fullName evidence="3">Uncharacterized protein</fullName>
    </submittedName>
</protein>
<sequence length="397" mass="44023">MIFAFIVLRCTLAVAIALPRDPRDRADSSTTLSSTADEPILALENRRIYKRTPAPPLPLPGEWPDGTEENHGKGPALSEPSDDAFQGGAQEVMADVRINMEEDFILPDDIAQFEELLQAGNAQQNVPVEEDLPGPQIDLGDEYQPTTDNMLLPSPDILYLSPIGEENVERDNQIQGQSGFVSPQLRNLLLPGFQSPGSYGSGRRASLFQSPAVTSRMEEEDVVRSRSSPPQQRRNRAPGIFGGIDTSSFYQVQPTDWERRVAENFFDPPDAMDEVKWTLFDNLKPVPQDPTVMAPTTNSRQGSYVGSRDTGFLPSMQQHNFGMGWSLNAYPIVQPENGPTTGLIQNIPQNMPTEGLRQDNTLGQVGGRRVIDLTGRFGQYRPLEETKEEDSPRSQQK</sequence>
<evidence type="ECO:0000256" key="2">
    <source>
        <dbReference type="SAM" id="SignalP"/>
    </source>
</evidence>
<evidence type="ECO:0000313" key="3">
    <source>
        <dbReference type="EMBL" id="EWC46729.1"/>
    </source>
</evidence>
<accession>W7HTK4</accession>